<accession>A0A1G7GN91</accession>
<dbReference type="RefSeq" id="WP_281186987.1">
    <property type="nucleotide sequence ID" value="NZ_FNBK01000002.1"/>
</dbReference>
<protein>
    <submittedName>
        <fullName evidence="1">Uncharacterized protein</fullName>
    </submittedName>
</protein>
<dbReference type="AlphaFoldDB" id="A0A1G7GN91"/>
<evidence type="ECO:0000313" key="2">
    <source>
        <dbReference type="Proteomes" id="UP000199076"/>
    </source>
</evidence>
<organism evidence="1 2">
    <name type="scientific">Halorientalis regularis</name>
    <dbReference type="NCBI Taxonomy" id="660518"/>
    <lineage>
        <taxon>Archaea</taxon>
        <taxon>Methanobacteriati</taxon>
        <taxon>Methanobacteriota</taxon>
        <taxon>Stenosarchaea group</taxon>
        <taxon>Halobacteria</taxon>
        <taxon>Halobacteriales</taxon>
        <taxon>Haloarculaceae</taxon>
        <taxon>Halorientalis</taxon>
    </lineage>
</organism>
<evidence type="ECO:0000313" key="1">
    <source>
        <dbReference type="EMBL" id="SDE89582.1"/>
    </source>
</evidence>
<name>A0A1G7GN91_9EURY</name>
<keyword evidence="2" id="KW-1185">Reference proteome</keyword>
<reference evidence="2" key="1">
    <citation type="submission" date="2016-10" db="EMBL/GenBank/DDBJ databases">
        <authorList>
            <person name="Varghese N."/>
            <person name="Submissions S."/>
        </authorList>
    </citation>
    <scope>NUCLEOTIDE SEQUENCE [LARGE SCALE GENOMIC DNA]</scope>
    <source>
        <strain evidence="2">IBRC-M 10760</strain>
    </source>
</reference>
<dbReference type="Proteomes" id="UP000199076">
    <property type="component" value="Unassembled WGS sequence"/>
</dbReference>
<dbReference type="EMBL" id="FNBK01000002">
    <property type="protein sequence ID" value="SDE89582.1"/>
    <property type="molecule type" value="Genomic_DNA"/>
</dbReference>
<sequence length="40" mass="4180">MADDSIRLSWVLIFLLLALGLGLAAIQFAGGSILPTLLPV</sequence>
<proteinExistence type="predicted"/>
<gene>
    <name evidence="1" type="ORF">SAMN05216218_102116</name>
</gene>